<dbReference type="InterPro" id="IPR050161">
    <property type="entry name" value="Siro_Cobalamin_biosynth"/>
</dbReference>
<gene>
    <name evidence="8" type="primary">cobM</name>
    <name evidence="8" type="ORF">MFMK1_001609</name>
</gene>
<comment type="similarity">
    <text evidence="2">Belongs to the precorrin methyltransferase family.</text>
</comment>
<keyword evidence="6" id="KW-0949">S-adenosyl-L-methionine</keyword>
<dbReference type="EMBL" id="CP121694">
    <property type="protein sequence ID" value="WRO21788.1"/>
    <property type="molecule type" value="Genomic_DNA"/>
</dbReference>
<dbReference type="SUPFAM" id="SSF53790">
    <property type="entry name" value="Tetrapyrrole methylase"/>
    <property type="match status" value="1"/>
</dbReference>
<accession>A0AAU0UKC1</accession>
<organism evidence="8 9">
    <name type="scientific">Metallumcola ferriviriculae</name>
    <dbReference type="NCBI Taxonomy" id="3039180"/>
    <lineage>
        <taxon>Bacteria</taxon>
        <taxon>Bacillati</taxon>
        <taxon>Bacillota</taxon>
        <taxon>Clostridia</taxon>
        <taxon>Neomoorellales</taxon>
        <taxon>Desulfitibacteraceae</taxon>
        <taxon>Metallumcola</taxon>
    </lineage>
</organism>
<proteinExistence type="inferred from homology"/>
<dbReference type="RefSeq" id="WP_366924618.1">
    <property type="nucleotide sequence ID" value="NZ_CP121694.1"/>
</dbReference>
<evidence type="ECO:0000313" key="8">
    <source>
        <dbReference type="EMBL" id="WRO21788.1"/>
    </source>
</evidence>
<dbReference type="InterPro" id="IPR003043">
    <property type="entry name" value="Uropor_MeTrfase_CS"/>
</dbReference>
<feature type="domain" description="Tetrapyrrole methylase" evidence="7">
    <location>
        <begin position="2"/>
        <end position="207"/>
    </location>
</feature>
<dbReference type="PROSITE" id="PS00839">
    <property type="entry name" value="SUMT_1"/>
    <property type="match status" value="1"/>
</dbReference>
<evidence type="ECO:0000256" key="4">
    <source>
        <dbReference type="ARBA" id="ARBA00022603"/>
    </source>
</evidence>
<dbReference type="KEGG" id="dbc:MFMK1_001609"/>
<keyword evidence="9" id="KW-1185">Reference proteome</keyword>
<dbReference type="InterPro" id="IPR035996">
    <property type="entry name" value="4pyrrol_Methylase_sf"/>
</dbReference>
<keyword evidence="4 8" id="KW-0489">Methyltransferase</keyword>
<dbReference type="CDD" id="cd11641">
    <property type="entry name" value="Precorrin-4_C11-MT"/>
    <property type="match status" value="1"/>
</dbReference>
<keyword evidence="3" id="KW-0169">Cobalamin biosynthesis</keyword>
<dbReference type="GO" id="GO:0046026">
    <property type="term" value="F:precorrin-4 C11-methyltransferase activity"/>
    <property type="evidence" value="ECO:0007669"/>
    <property type="project" value="UniProtKB-EC"/>
</dbReference>
<keyword evidence="5 8" id="KW-0808">Transferase</keyword>
<dbReference type="Pfam" id="PF00590">
    <property type="entry name" value="TP_methylase"/>
    <property type="match status" value="1"/>
</dbReference>
<reference evidence="8 9" key="1">
    <citation type="submission" date="2023-04" db="EMBL/GenBank/DDBJ databases">
        <authorList>
            <person name="Hsu D."/>
        </authorList>
    </citation>
    <scope>NUCLEOTIDE SEQUENCE [LARGE SCALE GENOMIC DNA]</scope>
    <source>
        <strain evidence="8 9">MK1</strain>
    </source>
</reference>
<dbReference type="NCBIfam" id="TIGR01465">
    <property type="entry name" value="cobM_cbiF"/>
    <property type="match status" value="1"/>
</dbReference>
<evidence type="ECO:0000256" key="5">
    <source>
        <dbReference type="ARBA" id="ARBA00022679"/>
    </source>
</evidence>
<dbReference type="InterPro" id="IPR014776">
    <property type="entry name" value="4pyrrole_Mease_sub2"/>
</dbReference>
<dbReference type="InterPro" id="IPR014777">
    <property type="entry name" value="4pyrrole_Mease_sub1"/>
</dbReference>
<dbReference type="InterPro" id="IPR006362">
    <property type="entry name" value="Cbl_synth_CobM/CibF"/>
</dbReference>
<dbReference type="Gene3D" id="3.30.950.10">
    <property type="entry name" value="Methyltransferase, Cobalt-precorrin-4 Transmethylase, Domain 2"/>
    <property type="match status" value="1"/>
</dbReference>
<dbReference type="InterPro" id="IPR000878">
    <property type="entry name" value="4pyrrol_Mease"/>
</dbReference>
<evidence type="ECO:0000256" key="6">
    <source>
        <dbReference type="ARBA" id="ARBA00022691"/>
    </source>
</evidence>
<dbReference type="GO" id="GO:0009236">
    <property type="term" value="P:cobalamin biosynthetic process"/>
    <property type="evidence" value="ECO:0007669"/>
    <property type="project" value="UniProtKB-KW"/>
</dbReference>
<sequence length="255" mass="27516">MKVIFIGAGPGDPDLITVKGAKALNEADVIIYAGSLVNKEVLAHGRKDAEVYDSAGMTLEEVLAVMKKAVSLGRTVARVHTGDPCLYGAIQEQMDALAQEGIAFDIIPGVSSFLAAAASIKREYTLPDISQTVILTRLEGRTPVPEQENLAGLAKHGATMCLFLSVQMIDKVVAELRQGYPEQTPVAVVQKASWPEEKIVHGTLSNIAEKVKAAAISRTALILVGDFLGNDYQRSLLYHPEFSHGYREAKQDESK</sequence>
<evidence type="ECO:0000256" key="3">
    <source>
        <dbReference type="ARBA" id="ARBA00022573"/>
    </source>
</evidence>
<dbReference type="EC" id="2.1.1.133" evidence="8"/>
<evidence type="ECO:0000313" key="9">
    <source>
        <dbReference type="Proteomes" id="UP001329915"/>
    </source>
</evidence>
<dbReference type="AlphaFoldDB" id="A0AAU0UKC1"/>
<dbReference type="Proteomes" id="UP001329915">
    <property type="component" value="Chromosome"/>
</dbReference>
<name>A0AAU0UKC1_9FIRM</name>
<evidence type="ECO:0000259" key="7">
    <source>
        <dbReference type="Pfam" id="PF00590"/>
    </source>
</evidence>
<dbReference type="PANTHER" id="PTHR45790:SF4">
    <property type="entry name" value="COBALT-PRECORRIN-4 C(11)-METHYLTRANSFERASE"/>
    <property type="match status" value="1"/>
</dbReference>
<dbReference type="Gene3D" id="3.40.1010.10">
    <property type="entry name" value="Cobalt-precorrin-4 Transmethylase, Domain 1"/>
    <property type="match status" value="1"/>
</dbReference>
<evidence type="ECO:0000256" key="2">
    <source>
        <dbReference type="ARBA" id="ARBA00005879"/>
    </source>
</evidence>
<dbReference type="GO" id="GO:0032259">
    <property type="term" value="P:methylation"/>
    <property type="evidence" value="ECO:0007669"/>
    <property type="project" value="UniProtKB-KW"/>
</dbReference>
<comment type="pathway">
    <text evidence="1">Cofactor biosynthesis; adenosylcobalamin biosynthesis.</text>
</comment>
<protein>
    <submittedName>
        <fullName evidence="8">Precorrin-4 C(11)-methyltransferase</fullName>
        <ecNumber evidence="8">2.1.1.133</ecNumber>
    </submittedName>
</protein>
<dbReference type="PANTHER" id="PTHR45790">
    <property type="entry name" value="SIROHEME SYNTHASE-RELATED"/>
    <property type="match status" value="1"/>
</dbReference>
<evidence type="ECO:0000256" key="1">
    <source>
        <dbReference type="ARBA" id="ARBA00004953"/>
    </source>
</evidence>